<comment type="pathway">
    <text evidence="9">Protein modification; lipoprotein biosynthesis (signal peptide cleavage).</text>
</comment>
<evidence type="ECO:0000256" key="8">
    <source>
        <dbReference type="ARBA" id="ARBA00023136"/>
    </source>
</evidence>
<dbReference type="HAMAP" id="MF_00161">
    <property type="entry name" value="LspA"/>
    <property type="match status" value="1"/>
</dbReference>
<organism evidence="11 12">
    <name type="scientific">Blautia obeum</name>
    <dbReference type="NCBI Taxonomy" id="40520"/>
    <lineage>
        <taxon>Bacteria</taxon>
        <taxon>Bacillati</taxon>
        <taxon>Bacillota</taxon>
        <taxon>Clostridia</taxon>
        <taxon>Lachnospirales</taxon>
        <taxon>Lachnospiraceae</taxon>
        <taxon>Blautia</taxon>
    </lineage>
</organism>
<name>A0A414W6F5_9FIRM</name>
<dbReference type="AlphaFoldDB" id="A0A414W6F5"/>
<dbReference type="PRINTS" id="PR00781">
    <property type="entry name" value="LIPOSIGPTASE"/>
</dbReference>
<comment type="similarity">
    <text evidence="1 9 10">Belongs to the peptidase A8 family.</text>
</comment>
<dbReference type="EMBL" id="QRJH01000001">
    <property type="protein sequence ID" value="RHH21355.1"/>
    <property type="molecule type" value="Genomic_DNA"/>
</dbReference>
<accession>A0A414W6F5</accession>
<evidence type="ECO:0000256" key="2">
    <source>
        <dbReference type="ARBA" id="ARBA00022475"/>
    </source>
</evidence>
<gene>
    <name evidence="9 11" type="primary">lspA</name>
    <name evidence="11" type="ORF">DW222_02670</name>
</gene>
<dbReference type="GO" id="GO:0005886">
    <property type="term" value="C:plasma membrane"/>
    <property type="evidence" value="ECO:0007669"/>
    <property type="project" value="UniProtKB-SubCell"/>
</dbReference>
<evidence type="ECO:0000256" key="9">
    <source>
        <dbReference type="HAMAP-Rule" id="MF_00161"/>
    </source>
</evidence>
<dbReference type="Pfam" id="PF01252">
    <property type="entry name" value="Peptidase_A8"/>
    <property type="match status" value="1"/>
</dbReference>
<dbReference type="UniPathway" id="UPA00665"/>
<keyword evidence="5 9" id="KW-0064">Aspartyl protease</keyword>
<feature type="active site" evidence="9">
    <location>
        <position position="124"/>
    </location>
</feature>
<comment type="caution">
    <text evidence="11">The sequence shown here is derived from an EMBL/GenBank/DDBJ whole genome shotgun (WGS) entry which is preliminary data.</text>
</comment>
<keyword evidence="4 9" id="KW-0812">Transmembrane</keyword>
<evidence type="ECO:0000256" key="5">
    <source>
        <dbReference type="ARBA" id="ARBA00022750"/>
    </source>
</evidence>
<dbReference type="GO" id="GO:0006508">
    <property type="term" value="P:proteolysis"/>
    <property type="evidence" value="ECO:0007669"/>
    <property type="project" value="UniProtKB-KW"/>
</dbReference>
<keyword evidence="8 9" id="KW-0472">Membrane</keyword>
<dbReference type="PANTHER" id="PTHR33695">
    <property type="entry name" value="LIPOPROTEIN SIGNAL PEPTIDASE"/>
    <property type="match status" value="1"/>
</dbReference>
<evidence type="ECO:0000256" key="10">
    <source>
        <dbReference type="RuleBase" id="RU004181"/>
    </source>
</evidence>
<evidence type="ECO:0000256" key="7">
    <source>
        <dbReference type="ARBA" id="ARBA00022989"/>
    </source>
</evidence>
<evidence type="ECO:0000313" key="12">
    <source>
        <dbReference type="Proteomes" id="UP000284024"/>
    </source>
</evidence>
<feature type="transmembrane region" description="Helical" evidence="9">
    <location>
        <begin position="94"/>
        <end position="114"/>
    </location>
</feature>
<evidence type="ECO:0000256" key="6">
    <source>
        <dbReference type="ARBA" id="ARBA00022801"/>
    </source>
</evidence>
<dbReference type="NCBIfam" id="TIGR00077">
    <property type="entry name" value="lspA"/>
    <property type="match status" value="1"/>
</dbReference>
<feature type="transmembrane region" description="Helical" evidence="9">
    <location>
        <begin position="134"/>
        <end position="158"/>
    </location>
</feature>
<keyword evidence="2 9" id="KW-1003">Cell membrane</keyword>
<dbReference type="RefSeq" id="WP_118235508.1">
    <property type="nucleotide sequence ID" value="NZ_QRJH01000001.1"/>
</dbReference>
<dbReference type="EC" id="3.4.23.36" evidence="9"/>
<feature type="active site" evidence="9">
    <location>
        <position position="140"/>
    </location>
</feature>
<comment type="caution">
    <text evidence="9">Lacks conserved residue(s) required for the propagation of feature annotation.</text>
</comment>
<feature type="transmembrane region" description="Helical" evidence="9">
    <location>
        <begin position="69"/>
        <end position="87"/>
    </location>
</feature>
<dbReference type="InterPro" id="IPR001872">
    <property type="entry name" value="Peptidase_A8"/>
</dbReference>
<reference evidence="11 12" key="1">
    <citation type="submission" date="2018-08" db="EMBL/GenBank/DDBJ databases">
        <title>A genome reference for cultivated species of the human gut microbiota.</title>
        <authorList>
            <person name="Zou Y."/>
            <person name="Xue W."/>
            <person name="Luo G."/>
        </authorList>
    </citation>
    <scope>NUCLEOTIDE SEQUENCE [LARGE SCALE GENOMIC DNA]</scope>
    <source>
        <strain evidence="11 12">AM18-2AC</strain>
    </source>
</reference>
<dbReference type="GO" id="GO:0004190">
    <property type="term" value="F:aspartic-type endopeptidase activity"/>
    <property type="evidence" value="ECO:0007669"/>
    <property type="project" value="UniProtKB-UniRule"/>
</dbReference>
<dbReference type="Proteomes" id="UP000284024">
    <property type="component" value="Unassembled WGS sequence"/>
</dbReference>
<comment type="subcellular location">
    <subcellularLocation>
        <location evidence="9">Cell membrane</location>
        <topology evidence="9">Multi-pass membrane protein</topology>
    </subcellularLocation>
</comment>
<keyword evidence="3 9" id="KW-0645">Protease</keyword>
<comment type="function">
    <text evidence="9">This protein specifically catalyzes the removal of signal peptides from prolipoproteins.</text>
</comment>
<evidence type="ECO:0000256" key="4">
    <source>
        <dbReference type="ARBA" id="ARBA00022692"/>
    </source>
</evidence>
<evidence type="ECO:0000313" key="11">
    <source>
        <dbReference type="EMBL" id="RHH21355.1"/>
    </source>
</evidence>
<proteinExistence type="inferred from homology"/>
<sequence>MNKKKTSFICFLVWFIGIILLIVADQAAKYWAVSKLKGTSGMTLITGVLELQYLENRGMAFGMLQGRQMLFLVLCIAFCAVMLWLFFRIPKTGYYIPLILAGGILTGGAAGNFIDRAFRGYVVDFIYVSVIDFPIFNLADIYVVCGGIALVILVLFHYRDEDFDFIKK</sequence>
<dbReference type="PANTHER" id="PTHR33695:SF1">
    <property type="entry name" value="LIPOPROTEIN SIGNAL PEPTIDASE"/>
    <property type="match status" value="1"/>
</dbReference>
<comment type="catalytic activity">
    <reaction evidence="9">
        <text>Release of signal peptides from bacterial membrane prolipoproteins. Hydrolyzes -Xaa-Yaa-Zaa-|-(S,diacylglyceryl)Cys-, in which Xaa is hydrophobic (preferably Leu), and Yaa (Ala or Ser) and Zaa (Gly or Ala) have small, neutral side chains.</text>
        <dbReference type="EC" id="3.4.23.36"/>
    </reaction>
</comment>
<keyword evidence="7 9" id="KW-1133">Transmembrane helix</keyword>
<keyword evidence="6 9" id="KW-0378">Hydrolase</keyword>
<evidence type="ECO:0000256" key="1">
    <source>
        <dbReference type="ARBA" id="ARBA00006139"/>
    </source>
</evidence>
<evidence type="ECO:0000256" key="3">
    <source>
        <dbReference type="ARBA" id="ARBA00022670"/>
    </source>
</evidence>
<protein>
    <recommendedName>
        <fullName evidence="9">Lipoprotein signal peptidase</fullName>
        <ecNumber evidence="9">3.4.23.36</ecNumber>
    </recommendedName>
    <alternativeName>
        <fullName evidence="9">Prolipoprotein signal peptidase</fullName>
    </alternativeName>
    <alternativeName>
        <fullName evidence="9">Signal peptidase II</fullName>
        <shortName evidence="9">SPase II</shortName>
    </alternativeName>
</protein>